<feature type="domain" description="Cytochrome c" evidence="8">
    <location>
        <begin position="26"/>
        <end position="126"/>
    </location>
</feature>
<evidence type="ECO:0000313" key="9">
    <source>
        <dbReference type="EMBL" id="GGI18158.1"/>
    </source>
</evidence>
<evidence type="ECO:0000256" key="2">
    <source>
        <dbReference type="ARBA" id="ARBA00022617"/>
    </source>
</evidence>
<dbReference type="Pfam" id="PF00034">
    <property type="entry name" value="Cytochrom_C"/>
    <property type="match status" value="1"/>
</dbReference>
<feature type="signal peptide" evidence="7">
    <location>
        <begin position="1"/>
        <end position="23"/>
    </location>
</feature>
<keyword evidence="3 6" id="KW-0479">Metal-binding</keyword>
<dbReference type="PRINTS" id="PR00604">
    <property type="entry name" value="CYTCHRMECIAB"/>
</dbReference>
<evidence type="ECO:0000256" key="1">
    <source>
        <dbReference type="ARBA" id="ARBA00022448"/>
    </source>
</evidence>
<evidence type="ECO:0000256" key="6">
    <source>
        <dbReference type="PROSITE-ProRule" id="PRU00433"/>
    </source>
</evidence>
<dbReference type="InterPro" id="IPR009056">
    <property type="entry name" value="Cyt_c-like_dom"/>
</dbReference>
<dbReference type="PANTHER" id="PTHR11961">
    <property type="entry name" value="CYTOCHROME C"/>
    <property type="match status" value="1"/>
</dbReference>
<evidence type="ECO:0000256" key="5">
    <source>
        <dbReference type="ARBA" id="ARBA00023004"/>
    </source>
</evidence>
<name>A0A8J3AQ67_9BURK</name>
<dbReference type="GO" id="GO:0020037">
    <property type="term" value="F:heme binding"/>
    <property type="evidence" value="ECO:0007669"/>
    <property type="project" value="InterPro"/>
</dbReference>
<dbReference type="Proteomes" id="UP000642180">
    <property type="component" value="Unassembled WGS sequence"/>
</dbReference>
<keyword evidence="5 6" id="KW-0408">Iron</keyword>
<keyword evidence="7" id="KW-0732">Signal</keyword>
<organism evidence="9 10">
    <name type="scientific">Oxalicibacterium faecigallinarum</name>
    <dbReference type="NCBI Taxonomy" id="573741"/>
    <lineage>
        <taxon>Bacteria</taxon>
        <taxon>Pseudomonadati</taxon>
        <taxon>Pseudomonadota</taxon>
        <taxon>Betaproteobacteria</taxon>
        <taxon>Burkholderiales</taxon>
        <taxon>Oxalobacteraceae</taxon>
        <taxon>Oxalicibacterium</taxon>
    </lineage>
</organism>
<dbReference type="GO" id="GO:0009055">
    <property type="term" value="F:electron transfer activity"/>
    <property type="evidence" value="ECO:0007669"/>
    <property type="project" value="InterPro"/>
</dbReference>
<keyword evidence="1" id="KW-0813">Transport</keyword>
<comment type="caution">
    <text evidence="9">The sequence shown here is derived from an EMBL/GenBank/DDBJ whole genome shotgun (WGS) entry which is preliminary data.</text>
</comment>
<dbReference type="SUPFAM" id="SSF46626">
    <property type="entry name" value="Cytochrome c"/>
    <property type="match status" value="1"/>
</dbReference>
<evidence type="ECO:0000259" key="8">
    <source>
        <dbReference type="PROSITE" id="PS51007"/>
    </source>
</evidence>
<dbReference type="InterPro" id="IPR002327">
    <property type="entry name" value="Cyt_c_1A/1B"/>
</dbReference>
<dbReference type="PROSITE" id="PS51007">
    <property type="entry name" value="CYTC"/>
    <property type="match status" value="1"/>
</dbReference>
<evidence type="ECO:0000256" key="4">
    <source>
        <dbReference type="ARBA" id="ARBA00022982"/>
    </source>
</evidence>
<evidence type="ECO:0000256" key="7">
    <source>
        <dbReference type="SAM" id="SignalP"/>
    </source>
</evidence>
<sequence length="126" mass="13810">MNKAVPLALFFSLQLGLVCSSHAQTGNVDAGKKVFQNCVYCHQVGPSARNILGPHLNGIIGRPAGSVSNFAYSPAMKNSGIVWTEEKLRDFVRKPGKVVPSNKMRFFGLWSDTEADNLIAYLRTLK</sequence>
<accession>A0A8J3AQ67</accession>
<dbReference type="Gene3D" id="1.10.760.10">
    <property type="entry name" value="Cytochrome c-like domain"/>
    <property type="match status" value="1"/>
</dbReference>
<reference evidence="10" key="1">
    <citation type="journal article" date="2019" name="Int. J. Syst. Evol. Microbiol.">
        <title>The Global Catalogue of Microorganisms (GCM) 10K type strain sequencing project: providing services to taxonomists for standard genome sequencing and annotation.</title>
        <authorList>
            <consortium name="The Broad Institute Genomics Platform"/>
            <consortium name="The Broad Institute Genome Sequencing Center for Infectious Disease"/>
            <person name="Wu L."/>
            <person name="Ma J."/>
        </authorList>
    </citation>
    <scope>NUCLEOTIDE SEQUENCE [LARGE SCALE GENOMIC DNA]</scope>
    <source>
        <strain evidence="10">CCM 2767</strain>
    </source>
</reference>
<dbReference type="GO" id="GO:0046872">
    <property type="term" value="F:metal ion binding"/>
    <property type="evidence" value="ECO:0007669"/>
    <property type="project" value="UniProtKB-KW"/>
</dbReference>
<proteinExistence type="predicted"/>
<keyword evidence="10" id="KW-1185">Reference proteome</keyword>
<keyword evidence="4" id="KW-0249">Electron transport</keyword>
<dbReference type="RefSeq" id="WP_188380395.1">
    <property type="nucleotide sequence ID" value="NZ_BMDI01000001.1"/>
</dbReference>
<protein>
    <submittedName>
        <fullName evidence="9">Cytochrome c</fullName>
    </submittedName>
</protein>
<evidence type="ECO:0000313" key="10">
    <source>
        <dbReference type="Proteomes" id="UP000642180"/>
    </source>
</evidence>
<keyword evidence="2 6" id="KW-0349">Heme</keyword>
<feature type="chain" id="PRO_5035220135" evidence="7">
    <location>
        <begin position="24"/>
        <end position="126"/>
    </location>
</feature>
<dbReference type="InterPro" id="IPR036909">
    <property type="entry name" value="Cyt_c-like_dom_sf"/>
</dbReference>
<dbReference type="EMBL" id="BMDI01000001">
    <property type="protein sequence ID" value="GGI18158.1"/>
    <property type="molecule type" value="Genomic_DNA"/>
</dbReference>
<gene>
    <name evidence="9" type="ORF">GCM10008066_12600</name>
</gene>
<dbReference type="AlphaFoldDB" id="A0A8J3AQ67"/>
<evidence type="ECO:0000256" key="3">
    <source>
        <dbReference type="ARBA" id="ARBA00022723"/>
    </source>
</evidence>